<keyword evidence="3" id="KW-1185">Reference proteome</keyword>
<evidence type="ECO:0000313" key="3">
    <source>
        <dbReference type="Proteomes" id="UP000238378"/>
    </source>
</evidence>
<dbReference type="Proteomes" id="UP000238378">
    <property type="component" value="Unassembled WGS sequence"/>
</dbReference>
<protein>
    <recommendedName>
        <fullName evidence="5">DUF961 domain-containing protein</fullName>
    </recommendedName>
</protein>
<evidence type="ECO:0000313" key="4">
    <source>
        <dbReference type="Proteomes" id="UP000276249"/>
    </source>
</evidence>
<proteinExistence type="predicted"/>
<dbReference type="EMBL" id="PVOB01000160">
    <property type="protein sequence ID" value="PRO94552.1"/>
    <property type="molecule type" value="Genomic_DNA"/>
</dbReference>
<dbReference type="AlphaFoldDB" id="A0ABD7IPM5"/>
<comment type="caution">
    <text evidence="2">The sequence shown here is derived from an EMBL/GenBank/DDBJ whole genome shotgun (WGS) entry which is preliminary data.</text>
</comment>
<dbReference type="EMBL" id="RDCJ01000091">
    <property type="protein sequence ID" value="RMW47119.1"/>
    <property type="molecule type" value="Genomic_DNA"/>
</dbReference>
<name>A0ABD7IPM5_LACPE</name>
<dbReference type="Proteomes" id="UP000276249">
    <property type="component" value="Unassembled WGS sequence"/>
</dbReference>
<organism evidence="2 4">
    <name type="scientific">Lactiplantibacillus pentosus</name>
    <name type="common">Lactobacillus pentosus</name>
    <dbReference type="NCBI Taxonomy" id="1589"/>
    <lineage>
        <taxon>Bacteria</taxon>
        <taxon>Bacillati</taxon>
        <taxon>Bacillota</taxon>
        <taxon>Bacilli</taxon>
        <taxon>Lactobacillales</taxon>
        <taxon>Lactobacillaceae</taxon>
        <taxon>Lactiplantibacillus</taxon>
    </lineage>
</organism>
<evidence type="ECO:0008006" key="5">
    <source>
        <dbReference type="Google" id="ProtNLM"/>
    </source>
</evidence>
<evidence type="ECO:0000313" key="1">
    <source>
        <dbReference type="EMBL" id="PRO94552.1"/>
    </source>
</evidence>
<accession>A0ABD7IPM5</accession>
<gene>
    <name evidence="1" type="ORF">C6Y08_09470</name>
    <name evidence="2" type="ORF">D6U18_08510</name>
</gene>
<reference evidence="2 4" key="2">
    <citation type="submission" date="2018-10" db="EMBL/GenBank/DDBJ databases">
        <title>Genome sequences of five Lactobacillus pentosus strains isolated from brines of traditionally fermented spanish-style green table olives and differences between them.</title>
        <authorList>
            <person name="Jimenez Diaz R."/>
        </authorList>
    </citation>
    <scope>NUCLEOTIDE SEQUENCE [LARGE SCALE GENOMIC DNA]</scope>
    <source>
        <strain evidence="2 4">IG10</strain>
    </source>
</reference>
<reference evidence="1 3" key="1">
    <citation type="submission" date="2018-03" db="EMBL/GenBank/DDBJ databases">
        <title>Draft Genome Sequences of six Lactobacillus pentosus Strains Isolated from Brines of Traditionally Fermented Spanish-Style Green Table Olives.</title>
        <authorList>
            <person name="Calero-Delgado B."/>
            <person name="Martin-Platero A.M."/>
            <person name="Perez-Pulido A.J."/>
            <person name="Benitez-Cabello A."/>
            <person name="Casimiro-Soriguer C.S."/>
            <person name="Martinez-Bueno M."/>
            <person name="Arroyo-Lopez F.N."/>
            <person name="Rodriguez-Gomez F."/>
            <person name="Bautista-Gallego J."/>
            <person name="Garrido-Fernandez A."/>
            <person name="Jimenez-Diaz R."/>
        </authorList>
    </citation>
    <scope>NUCLEOTIDE SEQUENCE [LARGE SCALE GENOMIC DNA]</scope>
    <source>
        <strain evidence="1 3">IG2</strain>
    </source>
</reference>
<sequence length="128" mass="14342">MYCTNINFDASPQFYATTRLDVNTPLYTNVGSSAGTQLYTNTRLGTVIVSARTPYQAPVLNFAPDTQFELPNIIQLRFAVAKHRPQLSVTPAVNAIDHKKRYSKIPMWITAKVTSYPHGDFISVSHHD</sequence>
<evidence type="ECO:0000313" key="2">
    <source>
        <dbReference type="EMBL" id="RMW47119.1"/>
    </source>
</evidence>